<gene>
    <name evidence="1" type="ORF">A33Q_2347</name>
</gene>
<proteinExistence type="predicted"/>
<dbReference type="OrthoDB" id="815247at2"/>
<protein>
    <submittedName>
        <fullName evidence="1">Uncharacterized protein</fullName>
    </submittedName>
</protein>
<dbReference type="Proteomes" id="UP000006073">
    <property type="component" value="Unassembled WGS sequence"/>
</dbReference>
<keyword evidence="2" id="KW-1185">Reference proteome</keyword>
<dbReference type="AlphaFoldDB" id="S2DBP0"/>
<evidence type="ECO:0000313" key="2">
    <source>
        <dbReference type="Proteomes" id="UP000006073"/>
    </source>
</evidence>
<dbReference type="EMBL" id="ALWO02000033">
    <property type="protein sequence ID" value="EOZ96577.1"/>
    <property type="molecule type" value="Genomic_DNA"/>
</dbReference>
<sequence length="642" mass="72646">MKEIKISFSGTLKIEEFHENGEIDLNAIVKHINTTILIPAIEQSLQSKADTFSTSKIGASIISDQIISENTVTLERFGGEAYFRYFENLAFNGKLIRSPNGLFQNSDLGKTFCGLFFHKNPETPENDLFYPGIKGSRYAKILRVISENEIEVDFDFNQSSGPAYVFFDNSLAWKRAVRHIQSKQNSDDTLLLGMDKTFVIPDYESIEITNDTFVIGERCNLLIGREDYFRWSEKKTIKQGDCLMVVGSAKTKVGLRVNICPPFRRVPDANPIMTPIFRGQQNPQPYKIILMDCNTNSLKEGHPSENICGWGFGFHYDNETVIVGKNIVHSGGSFMDFKSPYGRNITAVFENVRTDFEPEEKFGNTSFKVSGFVLGNQFHITSDQTAFQIFTNEFGIGSNLSTILHIGRFTYQIDGPSSVINGKTIQLRLNPSRGKYLVRSKNSIYSKNQELHAGDVLFHQGIRYTVIAKDRSPSMEWASFLNGNDMYKAHALIATLDKVLPIEEGWLEFEIEPVERDLPEQPAFLIYKSNRHYPTTLQTQFGDQQILSSDLIGHLSYNHRQIRLWAKDFIHKGYYRQTAAGKGEEFYCLIGCSGFGNEFNPSVPVRNDAPMPEEASELIALLKKKTMDFKTDSPKKPGLLPG</sequence>
<accession>S2DBP0</accession>
<evidence type="ECO:0000313" key="1">
    <source>
        <dbReference type="EMBL" id="EOZ96577.1"/>
    </source>
</evidence>
<dbReference type="RefSeq" id="WP_009033947.1">
    <property type="nucleotide sequence ID" value="NZ_ALWO02000033.1"/>
</dbReference>
<name>S2DBP0_INDAL</name>
<reference evidence="1 2" key="1">
    <citation type="journal article" date="2013" name="Genome Announc.">
        <title>Draft Genome Sequence of Indibacter alkaliphilus Strain LW1T, Isolated from Lonar Lake, a Haloalkaline Lake in the Buldana District of Maharashtra, India.</title>
        <authorList>
            <person name="Singh A."/>
            <person name="Kumar Jangir P."/>
            <person name="Sharma R."/>
            <person name="Singh A."/>
            <person name="Kumar Pinnaka A."/>
            <person name="Shivaji S."/>
        </authorList>
    </citation>
    <scope>NUCLEOTIDE SEQUENCE [LARGE SCALE GENOMIC DNA]</scope>
    <source>
        <strain evidence="2">CCUG 57479 / KCTC 22604 / LW1</strain>
    </source>
</reference>
<comment type="caution">
    <text evidence="1">The sequence shown here is derived from an EMBL/GenBank/DDBJ whole genome shotgun (WGS) entry which is preliminary data.</text>
</comment>
<organism evidence="1 2">
    <name type="scientific">Indibacter alkaliphilus (strain CCUG 57479 / KCTC 22604 / LW1)</name>
    <dbReference type="NCBI Taxonomy" id="1189612"/>
    <lineage>
        <taxon>Bacteria</taxon>
        <taxon>Pseudomonadati</taxon>
        <taxon>Bacteroidota</taxon>
        <taxon>Cytophagia</taxon>
        <taxon>Cytophagales</taxon>
        <taxon>Cyclobacteriaceae</taxon>
    </lineage>
</organism>